<sequence length="119" mass="13521">MAERFRAAPVAPSTDRGTTSFESPHGQFVVLYVRLLIIRQPRHDPPRVCESRSGRIDRRPAGRRSVCRTRSTSAYGDRLCNKWCDWVLDPRADEQAMQDPALRVAATAEQIWASRAVIE</sequence>
<dbReference type="EMBL" id="KJ605395">
    <property type="protein sequence ID" value="AIU93653.1"/>
    <property type="molecule type" value="Genomic_DNA"/>
</dbReference>
<proteinExistence type="predicted"/>
<evidence type="ECO:0000313" key="2">
    <source>
        <dbReference type="EMBL" id="AIU93653.1"/>
    </source>
</evidence>
<gene>
    <name evidence="2" type="ORF">LRS1606.219</name>
</gene>
<geneLocation type="plasmid" evidence="2">
    <name>pNSL1</name>
</geneLocation>
<dbReference type="AlphaFoldDB" id="A0A097SQ50"/>
<evidence type="ECO:0000256" key="1">
    <source>
        <dbReference type="SAM" id="MobiDB-lite"/>
    </source>
</evidence>
<reference evidence="2" key="1">
    <citation type="submission" date="2014-03" db="EMBL/GenBank/DDBJ databases">
        <authorList>
            <person name="Zhang G."/>
            <person name="Zhu L."/>
            <person name="Fang P."/>
        </authorList>
    </citation>
    <scope>NUCLEOTIDE SEQUENCE</scope>
    <source>
        <strain evidence="2">NS1</strain>
        <plasmid evidence="2">pNSL1</plasmid>
    </source>
</reference>
<protein>
    <submittedName>
        <fullName evidence="2">Uncharacterized protein</fullName>
    </submittedName>
</protein>
<accession>A0A097SQ50</accession>
<organism evidence="2">
    <name type="scientific">Rhodococcus sp. NS1</name>
    <dbReference type="NCBI Taxonomy" id="402236"/>
    <lineage>
        <taxon>Bacteria</taxon>
        <taxon>Bacillati</taxon>
        <taxon>Actinomycetota</taxon>
        <taxon>Actinomycetes</taxon>
        <taxon>Mycobacteriales</taxon>
        <taxon>Nocardiaceae</taxon>
        <taxon>Rhodococcus</taxon>
    </lineage>
</organism>
<feature type="region of interest" description="Disordered" evidence="1">
    <location>
        <begin position="1"/>
        <end position="21"/>
    </location>
</feature>
<keyword evidence="2" id="KW-0614">Plasmid</keyword>
<name>A0A097SQ50_9NOCA</name>